<proteinExistence type="inferred from homology"/>
<keyword evidence="6 11" id="KW-0812">Transmembrane</keyword>
<feature type="transmembrane region" description="Helical" evidence="11">
    <location>
        <begin position="464"/>
        <end position="491"/>
    </location>
</feature>
<comment type="similarity">
    <text evidence="3">Belongs to the membrane-bound acyltransferase family. Sterol o-acyltransferase subfamily.</text>
</comment>
<dbReference type="EMBL" id="CAJJDM010000032">
    <property type="protein sequence ID" value="CAD8062582.1"/>
    <property type="molecule type" value="Genomic_DNA"/>
</dbReference>
<dbReference type="Proteomes" id="UP000688137">
    <property type="component" value="Unassembled WGS sequence"/>
</dbReference>
<dbReference type="EC" id="2.3.1.20" evidence="4"/>
<evidence type="ECO:0000256" key="6">
    <source>
        <dbReference type="ARBA" id="ARBA00022692"/>
    </source>
</evidence>
<evidence type="ECO:0000256" key="5">
    <source>
        <dbReference type="ARBA" id="ARBA00022679"/>
    </source>
</evidence>
<feature type="transmembrane region" description="Helical" evidence="11">
    <location>
        <begin position="520"/>
        <end position="540"/>
    </location>
</feature>
<feature type="transmembrane region" description="Helical" evidence="11">
    <location>
        <begin position="212"/>
        <end position="229"/>
    </location>
</feature>
<comment type="subcellular location">
    <subcellularLocation>
        <location evidence="1">Endoplasmic reticulum membrane</location>
        <topology evidence="1">Multi-pass membrane protein</topology>
    </subcellularLocation>
</comment>
<keyword evidence="9 11" id="KW-0472">Membrane</keyword>
<organism evidence="12 13">
    <name type="scientific">Paramecium primaurelia</name>
    <dbReference type="NCBI Taxonomy" id="5886"/>
    <lineage>
        <taxon>Eukaryota</taxon>
        <taxon>Sar</taxon>
        <taxon>Alveolata</taxon>
        <taxon>Ciliophora</taxon>
        <taxon>Intramacronucleata</taxon>
        <taxon>Oligohymenophorea</taxon>
        <taxon>Peniculida</taxon>
        <taxon>Parameciidae</taxon>
        <taxon>Paramecium</taxon>
    </lineage>
</organism>
<evidence type="ECO:0000256" key="11">
    <source>
        <dbReference type="SAM" id="Phobius"/>
    </source>
</evidence>
<dbReference type="InterPro" id="IPR004299">
    <property type="entry name" value="MBOAT_fam"/>
</dbReference>
<dbReference type="InterPro" id="IPR014371">
    <property type="entry name" value="Oat_ACAT_DAG_ARE"/>
</dbReference>
<dbReference type="GO" id="GO:0019432">
    <property type="term" value="P:triglyceride biosynthetic process"/>
    <property type="evidence" value="ECO:0007669"/>
    <property type="project" value="TreeGrafter"/>
</dbReference>
<evidence type="ECO:0000256" key="2">
    <source>
        <dbReference type="ARBA" id="ARBA00005189"/>
    </source>
</evidence>
<protein>
    <recommendedName>
        <fullName evidence="4">diacylglycerol O-acyltransferase</fullName>
        <ecNumber evidence="4">2.3.1.20</ecNumber>
    </recommendedName>
</protein>
<keyword evidence="13" id="KW-1185">Reference proteome</keyword>
<sequence>MIKVYNPELLISDAQDKLTQLVRDDFKPFILRCEQHKLCVLENENLILFSVLFDKCSPIVDEAQLTITLVSQKDESKIIAIKFADKKGMSYLQHYIHSRKTYSKYMGPLAYQPVRKERTSLLSTESPEQNFRGILNLAILILIANHIRLIFENFQKYGLLITNVFWKFEMVQINGNPIMQALLVLIINLLSGFGIQYLQFKRDLNPSIIRTLNVFNIVLTIIIPCYVIQGSHPGLNLIFLGVQFIVFMKLISYAHFLRNTYFYIQRIKQVKNKKVTLDHFFAEYEVNNENLKILEKYSQNQSRILDFKHFLYFLAAPTLCFQLSYLRTNSIRKVWLIKRIIEYIFVILFLVIIWFQYTEPLVENTYKMLSKAPTLMVLVDRLLKLAIPNTYMWIALFYGQFQCFLNITAELLRFADREFYKDWWNCKNLEEYWRLWNLPVHHWLVRHIYFPCLKSGMSRTTSNMIVFLVSALGHEYIVSASIGVVEAWAFVGMFAQAPFMLIQKKLEKLLKLQDSQLGNLMFWMTFCFIGQPIMIFVYYFRYLEKIGHPI</sequence>
<gene>
    <name evidence="12" type="ORF">PPRIM_AZ9-3.1.T0330208</name>
</gene>
<keyword evidence="7" id="KW-0256">Endoplasmic reticulum</keyword>
<dbReference type="PANTHER" id="PTHR10408:SF7">
    <property type="entry name" value="DIACYLGLYCEROL O-ACYLTRANSFERASE 1"/>
    <property type="match status" value="1"/>
</dbReference>
<evidence type="ECO:0000256" key="8">
    <source>
        <dbReference type="ARBA" id="ARBA00022989"/>
    </source>
</evidence>
<evidence type="ECO:0000313" key="13">
    <source>
        <dbReference type="Proteomes" id="UP000688137"/>
    </source>
</evidence>
<name>A0A8S1L9V6_PARPR</name>
<evidence type="ECO:0000256" key="1">
    <source>
        <dbReference type="ARBA" id="ARBA00004477"/>
    </source>
</evidence>
<keyword evidence="10" id="KW-0012">Acyltransferase</keyword>
<dbReference type="AlphaFoldDB" id="A0A8S1L9V6"/>
<evidence type="ECO:0000256" key="4">
    <source>
        <dbReference type="ARBA" id="ARBA00013244"/>
    </source>
</evidence>
<dbReference type="OMA" id="FEMVQIN"/>
<feature type="transmembrane region" description="Helical" evidence="11">
    <location>
        <begin position="340"/>
        <end position="357"/>
    </location>
</feature>
<evidence type="ECO:0000256" key="7">
    <source>
        <dbReference type="ARBA" id="ARBA00022824"/>
    </source>
</evidence>
<feature type="transmembrane region" description="Helical" evidence="11">
    <location>
        <begin position="178"/>
        <end position="200"/>
    </location>
</feature>
<keyword evidence="5" id="KW-0808">Transferase</keyword>
<comment type="caution">
    <text evidence="12">The sequence shown here is derived from an EMBL/GenBank/DDBJ whole genome shotgun (WGS) entry which is preliminary data.</text>
</comment>
<keyword evidence="8 11" id="KW-1133">Transmembrane helix</keyword>
<reference evidence="12" key="1">
    <citation type="submission" date="2021-01" db="EMBL/GenBank/DDBJ databases">
        <authorList>
            <consortium name="Genoscope - CEA"/>
            <person name="William W."/>
        </authorList>
    </citation>
    <scope>NUCLEOTIDE SEQUENCE</scope>
</reference>
<evidence type="ECO:0000256" key="3">
    <source>
        <dbReference type="ARBA" id="ARBA00009010"/>
    </source>
</evidence>
<dbReference type="GO" id="GO:0004144">
    <property type="term" value="F:diacylglycerol O-acyltransferase activity"/>
    <property type="evidence" value="ECO:0007669"/>
    <property type="project" value="UniProtKB-EC"/>
</dbReference>
<dbReference type="Pfam" id="PF03062">
    <property type="entry name" value="MBOAT"/>
    <property type="match status" value="1"/>
</dbReference>
<comment type="pathway">
    <text evidence="2">Lipid metabolism.</text>
</comment>
<dbReference type="PANTHER" id="PTHR10408">
    <property type="entry name" value="STEROL O-ACYLTRANSFERASE"/>
    <property type="match status" value="1"/>
</dbReference>
<evidence type="ECO:0000313" key="12">
    <source>
        <dbReference type="EMBL" id="CAD8062582.1"/>
    </source>
</evidence>
<feature type="transmembrane region" description="Helical" evidence="11">
    <location>
        <begin position="235"/>
        <end position="256"/>
    </location>
</feature>
<accession>A0A8S1L9V6</accession>
<dbReference type="GO" id="GO:0005789">
    <property type="term" value="C:endoplasmic reticulum membrane"/>
    <property type="evidence" value="ECO:0007669"/>
    <property type="project" value="UniProtKB-SubCell"/>
</dbReference>
<evidence type="ECO:0000256" key="10">
    <source>
        <dbReference type="ARBA" id="ARBA00023315"/>
    </source>
</evidence>
<evidence type="ECO:0000256" key="9">
    <source>
        <dbReference type="ARBA" id="ARBA00023136"/>
    </source>
</evidence>